<dbReference type="RefSeq" id="WP_255892992.1">
    <property type="nucleotide sequence ID" value="NZ_JAFMZM010000008.1"/>
</dbReference>
<dbReference type="InterPro" id="IPR036691">
    <property type="entry name" value="Endo/exonu/phosph_ase_sf"/>
</dbReference>
<sequence length="383" mass="40465">MPSHRAAPRRAAKPARSTWRLLVPACVVTGLMVASLLLLPVDEDPAAGVDRGSGGISGTGIAAKHDREASRSDRRDVALAGSATLRSRRAVALDNFAARRGAAVVHERKMQARIEARKARLKAKRLRRAARLAAMEKTSSFRVGALNILGSQHSAGPGGYGPGTDRAAMAAGLVMSRGVDVLTMSEVQDDQLAVLNNRLAGYSIWPQHSLGSNGQRLQIAWRSSQFEMLDGGSVTFTFDSQSIPMPYVLLRDLGTGAEFWVISIHTSARGLEGERDSGTAIAISLMQRLMAESGKPVLIGGDVNEHEEFFYKVCQATGSLAANGGGAGCSLPPPPLRVDWIMGGGGAGVSFSGYVQDGATLARISDHYFIHAAVSVVDPGETP</sequence>
<organism evidence="3 4">
    <name type="scientific">Nocardioides astragali</name>
    <dbReference type="NCBI Taxonomy" id="1776736"/>
    <lineage>
        <taxon>Bacteria</taxon>
        <taxon>Bacillati</taxon>
        <taxon>Actinomycetota</taxon>
        <taxon>Actinomycetes</taxon>
        <taxon>Propionibacteriales</taxon>
        <taxon>Nocardioidaceae</taxon>
        <taxon>Nocardioides</taxon>
    </lineage>
</organism>
<dbReference type="SUPFAM" id="SSF56219">
    <property type="entry name" value="DNase I-like"/>
    <property type="match status" value="1"/>
</dbReference>
<proteinExistence type="predicted"/>
<dbReference type="Proteomes" id="UP001596524">
    <property type="component" value="Unassembled WGS sequence"/>
</dbReference>
<accession>A0ABW2N8V6</accession>
<evidence type="ECO:0000256" key="1">
    <source>
        <dbReference type="SAM" id="MobiDB-lite"/>
    </source>
</evidence>
<evidence type="ECO:0008006" key="5">
    <source>
        <dbReference type="Google" id="ProtNLM"/>
    </source>
</evidence>
<comment type="caution">
    <text evidence="3">The sequence shown here is derived from an EMBL/GenBank/DDBJ whole genome shotgun (WGS) entry which is preliminary data.</text>
</comment>
<keyword evidence="2" id="KW-0472">Membrane</keyword>
<dbReference type="EMBL" id="JBHTCH010000023">
    <property type="protein sequence ID" value="MFC7362365.1"/>
    <property type="molecule type" value="Genomic_DNA"/>
</dbReference>
<protein>
    <recommendedName>
        <fullName evidence="5">Endonuclease/exonuclease/phosphatase domain-containing protein</fullName>
    </recommendedName>
</protein>
<evidence type="ECO:0000313" key="3">
    <source>
        <dbReference type="EMBL" id="MFC7362365.1"/>
    </source>
</evidence>
<feature type="compositionally biased region" description="Basic and acidic residues" evidence="1">
    <location>
        <begin position="63"/>
        <end position="74"/>
    </location>
</feature>
<evidence type="ECO:0000256" key="2">
    <source>
        <dbReference type="SAM" id="Phobius"/>
    </source>
</evidence>
<keyword evidence="2" id="KW-0812">Transmembrane</keyword>
<reference evidence="4" key="1">
    <citation type="journal article" date="2019" name="Int. J. Syst. Evol. Microbiol.">
        <title>The Global Catalogue of Microorganisms (GCM) 10K type strain sequencing project: providing services to taxonomists for standard genome sequencing and annotation.</title>
        <authorList>
            <consortium name="The Broad Institute Genomics Platform"/>
            <consortium name="The Broad Institute Genome Sequencing Center for Infectious Disease"/>
            <person name="Wu L."/>
            <person name="Ma J."/>
        </authorList>
    </citation>
    <scope>NUCLEOTIDE SEQUENCE [LARGE SCALE GENOMIC DNA]</scope>
    <source>
        <strain evidence="4">FCH27</strain>
    </source>
</reference>
<keyword evidence="4" id="KW-1185">Reference proteome</keyword>
<feature type="region of interest" description="Disordered" evidence="1">
    <location>
        <begin position="49"/>
        <end position="74"/>
    </location>
</feature>
<dbReference type="Gene3D" id="3.60.10.10">
    <property type="entry name" value="Endonuclease/exonuclease/phosphatase"/>
    <property type="match status" value="1"/>
</dbReference>
<name>A0ABW2N8V6_9ACTN</name>
<evidence type="ECO:0000313" key="4">
    <source>
        <dbReference type="Proteomes" id="UP001596524"/>
    </source>
</evidence>
<gene>
    <name evidence="3" type="ORF">ACFQO6_18995</name>
</gene>
<feature type="transmembrane region" description="Helical" evidence="2">
    <location>
        <begin position="21"/>
        <end position="41"/>
    </location>
</feature>
<keyword evidence="2" id="KW-1133">Transmembrane helix</keyword>